<evidence type="ECO:0000313" key="8">
    <source>
        <dbReference type="EMBL" id="GIF20847.1"/>
    </source>
</evidence>
<dbReference type="InterPro" id="IPR041542">
    <property type="entry name" value="GH43_C2"/>
</dbReference>
<dbReference type="SUPFAM" id="SSF49899">
    <property type="entry name" value="Concanavalin A-like lectins/glucanases"/>
    <property type="match status" value="1"/>
</dbReference>
<evidence type="ECO:0000256" key="4">
    <source>
        <dbReference type="PIRSR" id="PIRSR606710-1"/>
    </source>
</evidence>
<keyword evidence="2 6" id="KW-0378">Hydrolase</keyword>
<dbReference type="InterPro" id="IPR023296">
    <property type="entry name" value="Glyco_hydro_beta-prop_sf"/>
</dbReference>
<feature type="site" description="Important for catalytic activity, responsible for pKa modulation of the active site Glu and correct orientation of both the proton donor and substrate" evidence="5">
    <location>
        <position position="133"/>
    </location>
</feature>
<comment type="caution">
    <text evidence="8">The sequence shown here is derived from an EMBL/GenBank/DDBJ whole genome shotgun (WGS) entry which is preliminary data.</text>
</comment>
<evidence type="ECO:0000256" key="6">
    <source>
        <dbReference type="RuleBase" id="RU361187"/>
    </source>
</evidence>
<dbReference type="GO" id="GO:0005975">
    <property type="term" value="P:carbohydrate metabolic process"/>
    <property type="evidence" value="ECO:0007669"/>
    <property type="project" value="InterPro"/>
</dbReference>
<evidence type="ECO:0000256" key="2">
    <source>
        <dbReference type="ARBA" id="ARBA00022801"/>
    </source>
</evidence>
<name>A0A919NNK8_9ACTN</name>
<dbReference type="AlphaFoldDB" id="A0A919NNK8"/>
<reference evidence="8" key="1">
    <citation type="submission" date="2021-01" db="EMBL/GenBank/DDBJ databases">
        <title>Whole genome shotgun sequence of Actinoplanes tereljensis NBRC 105297.</title>
        <authorList>
            <person name="Komaki H."/>
            <person name="Tamura T."/>
        </authorList>
    </citation>
    <scope>NUCLEOTIDE SEQUENCE</scope>
    <source>
        <strain evidence="8">NBRC 105297</strain>
    </source>
</reference>
<dbReference type="InterPro" id="IPR051795">
    <property type="entry name" value="Glycosyl_Hydrlase_43"/>
</dbReference>
<dbReference type="Proteomes" id="UP000623608">
    <property type="component" value="Unassembled WGS sequence"/>
</dbReference>
<evidence type="ECO:0000256" key="3">
    <source>
        <dbReference type="ARBA" id="ARBA00023295"/>
    </source>
</evidence>
<comment type="similarity">
    <text evidence="1 6">Belongs to the glycosyl hydrolase 43 family.</text>
</comment>
<dbReference type="CDD" id="cd09001">
    <property type="entry name" value="GH43_FsAxh1-like"/>
    <property type="match status" value="1"/>
</dbReference>
<evidence type="ECO:0000256" key="5">
    <source>
        <dbReference type="PIRSR" id="PIRSR606710-2"/>
    </source>
</evidence>
<evidence type="ECO:0000313" key="9">
    <source>
        <dbReference type="Proteomes" id="UP000623608"/>
    </source>
</evidence>
<dbReference type="Pfam" id="PF04616">
    <property type="entry name" value="Glyco_hydro_43"/>
    <property type="match status" value="1"/>
</dbReference>
<feature type="domain" description="Beta-xylosidase C-terminal Concanavalin A-like" evidence="7">
    <location>
        <begin position="310"/>
        <end position="509"/>
    </location>
</feature>
<sequence>MTSVWTADTGDGGYRNPVLFGDWSDPDVVRVGRDFYLIASSFNRVPGLPVLHSTDLVNWRLVGHALQRLVPEAVYATPRHGCGVWAPALRHHAGRFWIVYPDPDHGIYVTTAVDPRGPWTPPRLVLAGRGLIDPCPLWDDDGNAYLVHAWAKSRCGFNNRLTAYRMTPDLTRPLDTGMVLVDGEAIPGCYTLEGPKWYRRDGWYWIFAPAGGVANGWQYAMRSRSVLGRYEPRVVLAQGATEINGPHQGAWVDDWFVHFQDRGAYGRVVHLQPVTTDDDGWPVIGDRGAPVLHHRKPLQGGPVCAPPSGDRFTGGVPGPQWTWPANPQPGWLLPRGGGLRMACVPWPSGDLRDVPNVLGQRLPGPRFRAETTLRLDAPAGSRAGVVVRGKAYAWIGLDHQTGGTFLVCRTADAPDGPERDLVPPVAVSGDAEVRLTVTVTDDAVAHFAAEPAEPADRAGPAERVGRAGLGASVQASFSAVVGGWIGATLGLFATARPGVGGGQAEFSPFCISGISDVELLPLSSREGS</sequence>
<evidence type="ECO:0000256" key="1">
    <source>
        <dbReference type="ARBA" id="ARBA00009865"/>
    </source>
</evidence>
<dbReference type="PANTHER" id="PTHR42812">
    <property type="entry name" value="BETA-XYLOSIDASE"/>
    <property type="match status" value="1"/>
</dbReference>
<accession>A0A919NNK8</accession>
<proteinExistence type="inferred from homology"/>
<keyword evidence="3 6" id="KW-0326">Glycosidase</keyword>
<evidence type="ECO:0000259" key="7">
    <source>
        <dbReference type="Pfam" id="PF17851"/>
    </source>
</evidence>
<dbReference type="EMBL" id="BOMY01000023">
    <property type="protein sequence ID" value="GIF20847.1"/>
    <property type="molecule type" value="Genomic_DNA"/>
</dbReference>
<dbReference type="InterPro" id="IPR013320">
    <property type="entry name" value="ConA-like_dom_sf"/>
</dbReference>
<dbReference type="RefSeq" id="WP_203806898.1">
    <property type="nucleotide sequence ID" value="NZ_BOMY01000023.1"/>
</dbReference>
<dbReference type="InterPro" id="IPR006710">
    <property type="entry name" value="Glyco_hydro_43"/>
</dbReference>
<dbReference type="PANTHER" id="PTHR42812:SF12">
    <property type="entry name" value="BETA-XYLOSIDASE-RELATED"/>
    <property type="match status" value="1"/>
</dbReference>
<dbReference type="GO" id="GO:0004553">
    <property type="term" value="F:hydrolase activity, hydrolyzing O-glycosyl compounds"/>
    <property type="evidence" value="ECO:0007669"/>
    <property type="project" value="InterPro"/>
</dbReference>
<keyword evidence="9" id="KW-1185">Reference proteome</keyword>
<dbReference type="Pfam" id="PF17851">
    <property type="entry name" value="GH43_C2"/>
    <property type="match status" value="1"/>
</dbReference>
<dbReference type="SUPFAM" id="SSF75005">
    <property type="entry name" value="Arabinanase/levansucrase/invertase"/>
    <property type="match status" value="1"/>
</dbReference>
<organism evidence="8 9">
    <name type="scientific">Paractinoplanes tereljensis</name>
    <dbReference type="NCBI Taxonomy" id="571912"/>
    <lineage>
        <taxon>Bacteria</taxon>
        <taxon>Bacillati</taxon>
        <taxon>Actinomycetota</taxon>
        <taxon>Actinomycetes</taxon>
        <taxon>Micromonosporales</taxon>
        <taxon>Micromonosporaceae</taxon>
        <taxon>Paractinoplanes</taxon>
    </lineage>
</organism>
<protein>
    <submittedName>
        <fullName evidence="8">Beta-xylosidase</fullName>
    </submittedName>
</protein>
<feature type="active site" description="Proton acceptor" evidence="4">
    <location>
        <position position="25"/>
    </location>
</feature>
<dbReference type="Gene3D" id="2.115.10.20">
    <property type="entry name" value="Glycosyl hydrolase domain, family 43"/>
    <property type="match status" value="1"/>
</dbReference>
<feature type="active site" description="Proton donor" evidence="4">
    <location>
        <position position="193"/>
    </location>
</feature>
<dbReference type="Gene3D" id="2.60.120.200">
    <property type="match status" value="1"/>
</dbReference>
<gene>
    <name evidence="8" type="ORF">Ate02nite_35770</name>
</gene>